<dbReference type="Proteomes" id="UP000287651">
    <property type="component" value="Unassembled WGS sequence"/>
</dbReference>
<proteinExistence type="predicted"/>
<gene>
    <name evidence="1" type="ORF">B296_00041981</name>
</gene>
<evidence type="ECO:0000313" key="1">
    <source>
        <dbReference type="EMBL" id="RRT64242.1"/>
    </source>
</evidence>
<evidence type="ECO:0000313" key="2">
    <source>
        <dbReference type="Proteomes" id="UP000287651"/>
    </source>
</evidence>
<name>A0A426ZJT3_ENSVE</name>
<dbReference type="EMBL" id="AMZH03006268">
    <property type="protein sequence ID" value="RRT64242.1"/>
    <property type="molecule type" value="Genomic_DNA"/>
</dbReference>
<sequence length="194" mass="21820">MVAVHGRLHGWEATIEEEDGANWRQGFQRLVAVVVEVAGGMVGRRWQRRKMARLEAGSSKDYYDCGGSGWWCGDRGGRWRGWRQDHRCCLGLRGSDRELQRKAATILARGQRGRHASVGGNRCCRRRVVIGGRVLAIVVARLRSLRGPWCRRQGVVSDGRALVIVVTWLQCARLQQRSKAVKMESDVAIAEESQ</sequence>
<reference evidence="1 2" key="1">
    <citation type="journal article" date="2014" name="Agronomy (Basel)">
        <title>A Draft Genome Sequence for Ensete ventricosum, the Drought-Tolerant Tree Against Hunger.</title>
        <authorList>
            <person name="Harrison J."/>
            <person name="Moore K.A."/>
            <person name="Paszkiewicz K."/>
            <person name="Jones T."/>
            <person name="Grant M."/>
            <person name="Ambacheew D."/>
            <person name="Muzemil S."/>
            <person name="Studholme D.J."/>
        </authorList>
    </citation>
    <scope>NUCLEOTIDE SEQUENCE [LARGE SCALE GENOMIC DNA]</scope>
</reference>
<accession>A0A426ZJT3</accession>
<dbReference type="AlphaFoldDB" id="A0A426ZJT3"/>
<organism evidence="1 2">
    <name type="scientific">Ensete ventricosum</name>
    <name type="common">Abyssinian banana</name>
    <name type="synonym">Musa ensete</name>
    <dbReference type="NCBI Taxonomy" id="4639"/>
    <lineage>
        <taxon>Eukaryota</taxon>
        <taxon>Viridiplantae</taxon>
        <taxon>Streptophyta</taxon>
        <taxon>Embryophyta</taxon>
        <taxon>Tracheophyta</taxon>
        <taxon>Spermatophyta</taxon>
        <taxon>Magnoliopsida</taxon>
        <taxon>Liliopsida</taxon>
        <taxon>Zingiberales</taxon>
        <taxon>Musaceae</taxon>
        <taxon>Ensete</taxon>
    </lineage>
</organism>
<comment type="caution">
    <text evidence="1">The sequence shown here is derived from an EMBL/GenBank/DDBJ whole genome shotgun (WGS) entry which is preliminary data.</text>
</comment>
<protein>
    <submittedName>
        <fullName evidence="1">Uncharacterized protein</fullName>
    </submittedName>
</protein>